<protein>
    <submittedName>
        <fullName evidence="1">Uncharacterized protein</fullName>
    </submittedName>
</protein>
<accession>A0A8J2PN17</accession>
<gene>
    <name evidence="1" type="ORF">AFUS01_LOCUS37230</name>
</gene>
<name>A0A8J2PN17_9HEXA</name>
<organism evidence="1 2">
    <name type="scientific">Allacma fusca</name>
    <dbReference type="NCBI Taxonomy" id="39272"/>
    <lineage>
        <taxon>Eukaryota</taxon>
        <taxon>Metazoa</taxon>
        <taxon>Ecdysozoa</taxon>
        <taxon>Arthropoda</taxon>
        <taxon>Hexapoda</taxon>
        <taxon>Collembola</taxon>
        <taxon>Symphypleona</taxon>
        <taxon>Sminthuridae</taxon>
        <taxon>Allacma</taxon>
    </lineage>
</organism>
<dbReference type="EMBL" id="CAJVCH010542730">
    <property type="protein sequence ID" value="CAG7827233.1"/>
    <property type="molecule type" value="Genomic_DNA"/>
</dbReference>
<reference evidence="1" key="1">
    <citation type="submission" date="2021-06" db="EMBL/GenBank/DDBJ databases">
        <authorList>
            <person name="Hodson N. C."/>
            <person name="Mongue J. A."/>
            <person name="Jaron S. K."/>
        </authorList>
    </citation>
    <scope>NUCLEOTIDE SEQUENCE</scope>
</reference>
<keyword evidence="2" id="KW-1185">Reference proteome</keyword>
<sequence>MFGVNNDIRDKDHQAAVENWNRIIKLDEHGQGGPDKIGRYIAASKDMIMGRCNEFEKYTFMFYNVPVRRNVCRSKKSTRKSVKPKKQTTSYINEGHTPITLAIKKVVKNITKQRFNETKRVWMSELVYNGVDTEIPTDLWGQEDTYSFNTLLPLFENSKEIFYCAEHGQLLEREGNICQNIYPTIQDIETRINSSEPDPDDFITYTSTQVVQLEFTRRFKQIRAIFLPL</sequence>
<dbReference type="Proteomes" id="UP000708208">
    <property type="component" value="Unassembled WGS sequence"/>
</dbReference>
<comment type="caution">
    <text evidence="1">The sequence shown here is derived from an EMBL/GenBank/DDBJ whole genome shotgun (WGS) entry which is preliminary data.</text>
</comment>
<evidence type="ECO:0000313" key="1">
    <source>
        <dbReference type="EMBL" id="CAG7827233.1"/>
    </source>
</evidence>
<dbReference type="AlphaFoldDB" id="A0A8J2PN17"/>
<evidence type="ECO:0000313" key="2">
    <source>
        <dbReference type="Proteomes" id="UP000708208"/>
    </source>
</evidence>
<proteinExistence type="predicted"/>